<keyword evidence="1" id="KW-1133">Transmembrane helix</keyword>
<reference evidence="2 3" key="1">
    <citation type="submission" date="2019-09" db="EMBL/GenBank/DDBJ databases">
        <title>Nocardioides panacisoli sp. nov., isolated from the soil of a ginseng field.</title>
        <authorList>
            <person name="Cho C."/>
        </authorList>
    </citation>
    <scope>NUCLEOTIDE SEQUENCE [LARGE SCALE GENOMIC DNA]</scope>
    <source>
        <strain evidence="2 3">BN140041</strain>
    </source>
</reference>
<feature type="transmembrane region" description="Helical" evidence="1">
    <location>
        <begin position="82"/>
        <end position="103"/>
    </location>
</feature>
<protein>
    <recommendedName>
        <fullName evidence="4">DUF4190 domain-containing protein</fullName>
    </recommendedName>
</protein>
<proteinExistence type="predicted"/>
<dbReference type="EMBL" id="VUJW01000003">
    <property type="protein sequence ID" value="KAA1427267.1"/>
    <property type="molecule type" value="Genomic_DNA"/>
</dbReference>
<comment type="caution">
    <text evidence="2">The sequence shown here is derived from an EMBL/GenBank/DDBJ whole genome shotgun (WGS) entry which is preliminary data.</text>
</comment>
<gene>
    <name evidence="2" type="ORF">F0U47_07150</name>
</gene>
<feature type="transmembrane region" description="Helical" evidence="1">
    <location>
        <begin position="49"/>
        <end position="70"/>
    </location>
</feature>
<accession>A0A5B1M650</accession>
<dbReference type="AlphaFoldDB" id="A0A5B1M650"/>
<evidence type="ECO:0000256" key="1">
    <source>
        <dbReference type="SAM" id="Phobius"/>
    </source>
</evidence>
<organism evidence="2 3">
    <name type="scientific">Nocardioides antri</name>
    <dbReference type="NCBI Taxonomy" id="2607659"/>
    <lineage>
        <taxon>Bacteria</taxon>
        <taxon>Bacillati</taxon>
        <taxon>Actinomycetota</taxon>
        <taxon>Actinomycetes</taxon>
        <taxon>Propionibacteriales</taxon>
        <taxon>Nocardioidaceae</taxon>
        <taxon>Nocardioides</taxon>
    </lineage>
</organism>
<keyword evidence="3" id="KW-1185">Reference proteome</keyword>
<reference evidence="2 3" key="2">
    <citation type="submission" date="2019-09" db="EMBL/GenBank/DDBJ databases">
        <authorList>
            <person name="Jin C."/>
        </authorList>
    </citation>
    <scope>NUCLEOTIDE SEQUENCE [LARGE SCALE GENOMIC DNA]</scope>
    <source>
        <strain evidence="2 3">BN140041</strain>
    </source>
</reference>
<dbReference type="Proteomes" id="UP000324351">
    <property type="component" value="Unassembled WGS sequence"/>
</dbReference>
<evidence type="ECO:0008006" key="4">
    <source>
        <dbReference type="Google" id="ProtNLM"/>
    </source>
</evidence>
<evidence type="ECO:0000313" key="3">
    <source>
        <dbReference type="Proteomes" id="UP000324351"/>
    </source>
</evidence>
<evidence type="ECO:0000313" key="2">
    <source>
        <dbReference type="EMBL" id="KAA1427267.1"/>
    </source>
</evidence>
<dbReference type="RefSeq" id="WP_149749635.1">
    <property type="nucleotide sequence ID" value="NZ_VUJW01000003.1"/>
</dbReference>
<keyword evidence="1" id="KW-0472">Membrane</keyword>
<keyword evidence="1" id="KW-0812">Transmembrane</keyword>
<sequence>MATFPVSPEPEGIDALFESSPDPDVHTSAAAETGFLLGLAALLAAPFSVMHSFALGSGVLGALLAFRGLAATSSAHVAGRALAPFGLAMAGMALLVVSVRYLGLDTAFGDELLPTLQGWLEDLNTRVARP</sequence>
<name>A0A5B1M650_9ACTN</name>